<keyword evidence="3" id="KW-1185">Reference proteome</keyword>
<sequence length="311" mass="36056">MKRSISKAFRGSISESQSVIKFLEVIEQFFAKNKKAKTSNLLAKLITMKYKGKGNIREYIMEMSNLITKLKSLKLEIAEDLLVHLVLISLPAHFGQFKVSYNTQKDKWSLNELISHCVQEEERLQRDKTERHMKKQCPKYAAWRVKKVELRLGKKIKVVKSDCGGEYYDRYDGSGEQRLGPFVLFLKECGIVPQYTMPDGYIVLLQEHEDDIGLTEDDPINFCQAMQSSNSKKWVDAMKYELKSIQDNDVWDLIELPEGVKPIGCKWIFKTKKDSKGNIERYKTHLVVKGFTQKEDIDYKETFSPISSKDS</sequence>
<feature type="non-terminal residue" evidence="2">
    <location>
        <position position="1"/>
    </location>
</feature>
<dbReference type="PANTHER" id="PTHR35317:SF42">
    <property type="entry name" value="RETROTRANSPOSON GAG DOMAIN-CONTAINING PROTEIN"/>
    <property type="match status" value="1"/>
</dbReference>
<dbReference type="InterPro" id="IPR013103">
    <property type="entry name" value="RVT_2"/>
</dbReference>
<comment type="caution">
    <text evidence="2">The sequence shown here is derived from an EMBL/GenBank/DDBJ whole genome shotgun (WGS) entry which is preliminary data.</text>
</comment>
<evidence type="ECO:0000313" key="2">
    <source>
        <dbReference type="EMBL" id="RDX74579.1"/>
    </source>
</evidence>
<protein>
    <recommendedName>
        <fullName evidence="1">Reverse transcriptase Ty1/copia-type domain-containing protein</fullName>
    </recommendedName>
</protein>
<organism evidence="2 3">
    <name type="scientific">Mucuna pruriens</name>
    <name type="common">Velvet bean</name>
    <name type="synonym">Dolichos pruriens</name>
    <dbReference type="NCBI Taxonomy" id="157652"/>
    <lineage>
        <taxon>Eukaryota</taxon>
        <taxon>Viridiplantae</taxon>
        <taxon>Streptophyta</taxon>
        <taxon>Embryophyta</taxon>
        <taxon>Tracheophyta</taxon>
        <taxon>Spermatophyta</taxon>
        <taxon>Magnoliopsida</taxon>
        <taxon>eudicotyledons</taxon>
        <taxon>Gunneridae</taxon>
        <taxon>Pentapetalae</taxon>
        <taxon>rosids</taxon>
        <taxon>fabids</taxon>
        <taxon>Fabales</taxon>
        <taxon>Fabaceae</taxon>
        <taxon>Papilionoideae</taxon>
        <taxon>50 kb inversion clade</taxon>
        <taxon>NPAAA clade</taxon>
        <taxon>indigoferoid/millettioid clade</taxon>
        <taxon>Phaseoleae</taxon>
        <taxon>Mucuna</taxon>
    </lineage>
</organism>
<name>A0A371F8F8_MUCPR</name>
<dbReference type="Pfam" id="PF07727">
    <property type="entry name" value="RVT_2"/>
    <property type="match status" value="1"/>
</dbReference>
<dbReference type="EMBL" id="QJKJ01010132">
    <property type="protein sequence ID" value="RDX74579.1"/>
    <property type="molecule type" value="Genomic_DNA"/>
</dbReference>
<dbReference type="Proteomes" id="UP000257109">
    <property type="component" value="Unassembled WGS sequence"/>
</dbReference>
<accession>A0A371F8F8</accession>
<evidence type="ECO:0000313" key="3">
    <source>
        <dbReference type="Proteomes" id="UP000257109"/>
    </source>
</evidence>
<feature type="domain" description="Reverse transcriptase Ty1/copia-type" evidence="1">
    <location>
        <begin position="248"/>
        <end position="309"/>
    </location>
</feature>
<dbReference type="AlphaFoldDB" id="A0A371F8F8"/>
<evidence type="ECO:0000259" key="1">
    <source>
        <dbReference type="Pfam" id="PF07727"/>
    </source>
</evidence>
<dbReference type="PANTHER" id="PTHR35317">
    <property type="entry name" value="OS04G0629600 PROTEIN"/>
    <property type="match status" value="1"/>
</dbReference>
<dbReference type="Pfam" id="PF14223">
    <property type="entry name" value="Retrotran_gag_2"/>
    <property type="match status" value="1"/>
</dbReference>
<gene>
    <name evidence="2" type="ORF">CR513_45661</name>
</gene>
<dbReference type="STRING" id="157652.A0A371F8F8"/>
<proteinExistence type="predicted"/>
<dbReference type="OrthoDB" id="546098at2759"/>
<reference evidence="2" key="1">
    <citation type="submission" date="2018-05" db="EMBL/GenBank/DDBJ databases">
        <title>Draft genome of Mucuna pruriens seed.</title>
        <authorList>
            <person name="Nnadi N.E."/>
            <person name="Vos R."/>
            <person name="Hasami M.H."/>
            <person name="Devisetty U.K."/>
            <person name="Aguiy J.C."/>
        </authorList>
    </citation>
    <scope>NUCLEOTIDE SEQUENCE [LARGE SCALE GENOMIC DNA]</scope>
    <source>
        <strain evidence="2">JCA_2017</strain>
    </source>
</reference>